<gene>
    <name evidence="9" type="ORF">JOE68_002874</name>
</gene>
<evidence type="ECO:0000256" key="1">
    <source>
        <dbReference type="ARBA" id="ARBA00004651"/>
    </source>
</evidence>
<evidence type="ECO:0000256" key="2">
    <source>
        <dbReference type="ARBA" id="ARBA00009142"/>
    </source>
</evidence>
<sequence>MTALEVALVVLAGVFAGGINTVVGSGTLVTFPVLLAVGFPPVTANVSNSLGLVPGSLSGAWGYRRELAGQGPRIRRLLPASVLGGVVGAILLITLPEDAFAAIVPVLIAIALVLVIAQPWLNRKLAERERHEHGGVALWVGVFLAGIYGGYFGAAQGVLVMGLMGVLMSEHIQRVNALKNVLTAFVNLIAGVLFIFIADVAWDAVLALAVGSVIGGQLGAKVGRRLPPTALRVVIVLVGAVAIVQILTR</sequence>
<reference evidence="9 10" key="1">
    <citation type="submission" date="2021-01" db="EMBL/GenBank/DDBJ databases">
        <title>Sequencing the genomes of 1000 actinobacteria strains.</title>
        <authorList>
            <person name="Klenk H.-P."/>
        </authorList>
    </citation>
    <scope>NUCLEOTIDE SEQUENCE [LARGE SCALE GENOMIC DNA]</scope>
    <source>
        <strain evidence="9 10">DSM 44581</strain>
    </source>
</reference>
<evidence type="ECO:0000313" key="10">
    <source>
        <dbReference type="Proteomes" id="UP001195724"/>
    </source>
</evidence>
<organism evidence="9 10">
    <name type="scientific">Saccharothrix algeriensis</name>
    <dbReference type="NCBI Taxonomy" id="173560"/>
    <lineage>
        <taxon>Bacteria</taxon>
        <taxon>Bacillati</taxon>
        <taxon>Actinomycetota</taxon>
        <taxon>Actinomycetes</taxon>
        <taxon>Pseudonocardiales</taxon>
        <taxon>Pseudonocardiaceae</taxon>
        <taxon>Saccharothrix</taxon>
    </lineage>
</organism>
<dbReference type="PANTHER" id="PTHR30269">
    <property type="entry name" value="TRANSMEMBRANE PROTEIN YFCA"/>
    <property type="match status" value="1"/>
</dbReference>
<evidence type="ECO:0000256" key="4">
    <source>
        <dbReference type="ARBA" id="ARBA00022475"/>
    </source>
</evidence>
<accession>A0ABS2S8J8</accession>
<keyword evidence="4 8" id="KW-1003">Cell membrane</keyword>
<feature type="transmembrane region" description="Helical" evidence="8">
    <location>
        <begin position="99"/>
        <end position="117"/>
    </location>
</feature>
<protein>
    <recommendedName>
        <fullName evidence="8">Probable membrane transporter protein</fullName>
    </recommendedName>
</protein>
<keyword evidence="7 8" id="KW-0472">Membrane</keyword>
<evidence type="ECO:0000256" key="8">
    <source>
        <dbReference type="RuleBase" id="RU363041"/>
    </source>
</evidence>
<dbReference type="Pfam" id="PF01925">
    <property type="entry name" value="TauE"/>
    <property type="match status" value="1"/>
</dbReference>
<comment type="subcellular location">
    <subcellularLocation>
        <location evidence="1 8">Cell membrane</location>
        <topology evidence="1 8">Multi-pass membrane protein</topology>
    </subcellularLocation>
</comment>
<feature type="transmembrane region" description="Helical" evidence="8">
    <location>
        <begin position="230"/>
        <end position="248"/>
    </location>
</feature>
<dbReference type="Proteomes" id="UP001195724">
    <property type="component" value="Unassembled WGS sequence"/>
</dbReference>
<dbReference type="RefSeq" id="WP_204842831.1">
    <property type="nucleotide sequence ID" value="NZ_JAFBCL010000001.1"/>
</dbReference>
<keyword evidence="10" id="KW-1185">Reference proteome</keyword>
<keyword evidence="3" id="KW-0813">Transport</keyword>
<keyword evidence="5 8" id="KW-0812">Transmembrane</keyword>
<evidence type="ECO:0000256" key="6">
    <source>
        <dbReference type="ARBA" id="ARBA00022989"/>
    </source>
</evidence>
<feature type="transmembrane region" description="Helical" evidence="8">
    <location>
        <begin position="138"/>
        <end position="164"/>
    </location>
</feature>
<dbReference type="InterPro" id="IPR052017">
    <property type="entry name" value="TSUP"/>
</dbReference>
<dbReference type="InterPro" id="IPR002781">
    <property type="entry name" value="TM_pro_TauE-like"/>
</dbReference>
<keyword evidence="6 8" id="KW-1133">Transmembrane helix</keyword>
<proteinExistence type="inferred from homology"/>
<comment type="caution">
    <text evidence="9">The sequence shown here is derived from an EMBL/GenBank/DDBJ whole genome shotgun (WGS) entry which is preliminary data.</text>
</comment>
<dbReference type="PANTHER" id="PTHR30269:SF0">
    <property type="entry name" value="MEMBRANE TRANSPORTER PROTEIN YFCA-RELATED"/>
    <property type="match status" value="1"/>
</dbReference>
<feature type="transmembrane region" description="Helical" evidence="8">
    <location>
        <begin position="74"/>
        <end position="93"/>
    </location>
</feature>
<name>A0ABS2S8J8_9PSEU</name>
<dbReference type="EMBL" id="JAFBCL010000001">
    <property type="protein sequence ID" value="MBM7812009.1"/>
    <property type="molecule type" value="Genomic_DNA"/>
</dbReference>
<evidence type="ECO:0000256" key="3">
    <source>
        <dbReference type="ARBA" id="ARBA00022448"/>
    </source>
</evidence>
<comment type="similarity">
    <text evidence="2 8">Belongs to the 4-toluene sulfonate uptake permease (TSUP) (TC 2.A.102) family.</text>
</comment>
<evidence type="ECO:0000256" key="7">
    <source>
        <dbReference type="ARBA" id="ARBA00023136"/>
    </source>
</evidence>
<feature type="transmembrane region" description="Helical" evidence="8">
    <location>
        <begin position="184"/>
        <end position="209"/>
    </location>
</feature>
<evidence type="ECO:0000256" key="5">
    <source>
        <dbReference type="ARBA" id="ARBA00022692"/>
    </source>
</evidence>
<evidence type="ECO:0000313" key="9">
    <source>
        <dbReference type="EMBL" id="MBM7812009.1"/>
    </source>
</evidence>